<feature type="coiled-coil region" evidence="1">
    <location>
        <begin position="6"/>
        <end position="45"/>
    </location>
</feature>
<dbReference type="EMBL" id="SMMG02000005">
    <property type="protein sequence ID" value="KAA3473751.1"/>
    <property type="molecule type" value="Genomic_DNA"/>
</dbReference>
<reference evidence="3" key="1">
    <citation type="journal article" date="2019" name="Plant Biotechnol. J.">
        <title>Genome sequencing of the Australian wild diploid species Gossypium australe highlights disease resistance and delayed gland morphogenesis.</title>
        <authorList>
            <person name="Cai Y."/>
            <person name="Cai X."/>
            <person name="Wang Q."/>
            <person name="Wang P."/>
            <person name="Zhang Y."/>
            <person name="Cai C."/>
            <person name="Xu Y."/>
            <person name="Wang K."/>
            <person name="Zhou Z."/>
            <person name="Wang C."/>
            <person name="Geng S."/>
            <person name="Li B."/>
            <person name="Dong Q."/>
            <person name="Hou Y."/>
            <person name="Wang H."/>
            <person name="Ai P."/>
            <person name="Liu Z."/>
            <person name="Yi F."/>
            <person name="Sun M."/>
            <person name="An G."/>
            <person name="Cheng J."/>
            <person name="Zhang Y."/>
            <person name="Shi Q."/>
            <person name="Xie Y."/>
            <person name="Shi X."/>
            <person name="Chang Y."/>
            <person name="Huang F."/>
            <person name="Chen Y."/>
            <person name="Hong S."/>
            <person name="Mi L."/>
            <person name="Sun Q."/>
            <person name="Zhang L."/>
            <person name="Zhou B."/>
            <person name="Peng R."/>
            <person name="Zhang X."/>
            <person name="Liu F."/>
        </authorList>
    </citation>
    <scope>NUCLEOTIDE SEQUENCE [LARGE SCALE GENOMIC DNA]</scope>
    <source>
        <strain evidence="3">cv. PA1801</strain>
    </source>
</reference>
<dbReference type="PANTHER" id="PTHR33223">
    <property type="entry name" value="CCHC-TYPE DOMAIN-CONTAINING PROTEIN"/>
    <property type="match status" value="1"/>
</dbReference>
<organism evidence="2 3">
    <name type="scientific">Gossypium australe</name>
    <dbReference type="NCBI Taxonomy" id="47621"/>
    <lineage>
        <taxon>Eukaryota</taxon>
        <taxon>Viridiplantae</taxon>
        <taxon>Streptophyta</taxon>
        <taxon>Embryophyta</taxon>
        <taxon>Tracheophyta</taxon>
        <taxon>Spermatophyta</taxon>
        <taxon>Magnoliopsida</taxon>
        <taxon>eudicotyledons</taxon>
        <taxon>Gunneridae</taxon>
        <taxon>Pentapetalae</taxon>
        <taxon>rosids</taxon>
        <taxon>malvids</taxon>
        <taxon>Malvales</taxon>
        <taxon>Malvaceae</taxon>
        <taxon>Malvoideae</taxon>
        <taxon>Gossypium</taxon>
    </lineage>
</organism>
<proteinExistence type="predicted"/>
<sequence>MHPYGLRKKTKSMDKRLEKLEQMQKEMQEQMQAQMQEQLVKIQQDIMDKMMESQRSMMTQMTQMTQLLNGLMDKGKSPMVNVEENTEYPQYPPGFTPPHVRVQLEVALQRPSITIRPQQFQAGASMNLQTGSGSGDNPINTNIPDLDEIAEGKRTKVELPKQLEDRYKWLEEKFKAIESADGYYKIDAKDLSLDSLVGAAAKWYNQLTHSQIGSRKNLAQAFIKQYSHVTDIAPDRITLQNMEKKTNESFRQYAQ</sequence>
<evidence type="ECO:0000256" key="1">
    <source>
        <dbReference type="SAM" id="Coils"/>
    </source>
</evidence>
<comment type="caution">
    <text evidence="2">The sequence shown here is derived from an EMBL/GenBank/DDBJ whole genome shotgun (WGS) entry which is preliminary data.</text>
</comment>
<name>A0A5B6VWL3_9ROSI</name>
<evidence type="ECO:0000313" key="2">
    <source>
        <dbReference type="EMBL" id="KAA3473751.1"/>
    </source>
</evidence>
<dbReference type="Proteomes" id="UP000325315">
    <property type="component" value="Unassembled WGS sequence"/>
</dbReference>
<keyword evidence="3" id="KW-1185">Reference proteome</keyword>
<gene>
    <name evidence="2" type="ORF">EPI10_024108</name>
</gene>
<accession>A0A5B6VWL3</accession>
<protein>
    <submittedName>
        <fullName evidence="2">Putative DNA double-strand break repair Rad50 ATPase</fullName>
    </submittedName>
</protein>
<evidence type="ECO:0000313" key="3">
    <source>
        <dbReference type="Proteomes" id="UP000325315"/>
    </source>
</evidence>
<keyword evidence="1" id="KW-0175">Coiled coil</keyword>
<dbReference type="PANTHER" id="PTHR33223:SF8">
    <property type="entry name" value="OS04G0172440 PROTEIN"/>
    <property type="match status" value="1"/>
</dbReference>
<dbReference type="AlphaFoldDB" id="A0A5B6VWL3"/>